<dbReference type="RefSeq" id="WP_171470473.1">
    <property type="nucleotide sequence ID" value="NZ_CP053452.2"/>
</dbReference>
<feature type="signal peptide" evidence="1">
    <location>
        <begin position="1"/>
        <end position="22"/>
    </location>
</feature>
<evidence type="ECO:0000256" key="1">
    <source>
        <dbReference type="SAM" id="SignalP"/>
    </source>
</evidence>
<gene>
    <name evidence="2" type="ORF">FTUN_2010</name>
</gene>
<dbReference type="PANTHER" id="PTHR47197">
    <property type="entry name" value="PROTEIN NIRF"/>
    <property type="match status" value="1"/>
</dbReference>
<accession>A0A6M5YK94</accession>
<keyword evidence="1" id="KW-0732">Signal</keyword>
<keyword evidence="3" id="KW-1185">Reference proteome</keyword>
<protein>
    <submittedName>
        <fullName evidence="2">Uncharacterized protein</fullName>
    </submittedName>
</protein>
<organism evidence="2 3">
    <name type="scientific">Frigoriglobus tundricola</name>
    <dbReference type="NCBI Taxonomy" id="2774151"/>
    <lineage>
        <taxon>Bacteria</taxon>
        <taxon>Pseudomonadati</taxon>
        <taxon>Planctomycetota</taxon>
        <taxon>Planctomycetia</taxon>
        <taxon>Gemmatales</taxon>
        <taxon>Gemmataceae</taxon>
        <taxon>Frigoriglobus</taxon>
    </lineage>
</organism>
<dbReference type="SUPFAM" id="SSF51004">
    <property type="entry name" value="C-terminal (heme d1) domain of cytochrome cd1-nitrite reductase"/>
    <property type="match status" value="1"/>
</dbReference>
<dbReference type="AlphaFoldDB" id="A0A6M5YK94"/>
<sequence>MTRFTRVLLTAAALVTGATAGADDRLELKQTIPFPGKPGTLDHLAVDVKGGRLFVANKPNNTLDVIDLKSGKLVTQIADQGKASGVAYAEDLDRVYVGNGAGTCNAFDCAEYKLAFSAKLPKADNVSYHSASKTVYVAHGTTISALDAKTGDVKARVALPGDAHGFAIDAKVGKLYVSLTKPNQVGVVDLAKHEVTDTFPLTLASGNSPLAHDAATGRVFVGCRKEPMVVVLDAKTGKELAGVTIPGDIDDLLFDAKGGRLYAICGAGAVAVIEKTGDKYAVTAKVETAKSARTAALAPAGDRLFLGVPVQNAKGEPEVRVFSIKP</sequence>
<dbReference type="KEGG" id="ftj:FTUN_2010"/>
<proteinExistence type="predicted"/>
<evidence type="ECO:0000313" key="2">
    <source>
        <dbReference type="EMBL" id="QJW94489.1"/>
    </source>
</evidence>
<dbReference type="PANTHER" id="PTHR47197:SF3">
    <property type="entry name" value="DIHYDRO-HEME D1 DEHYDROGENASE"/>
    <property type="match status" value="1"/>
</dbReference>
<dbReference type="EMBL" id="CP053452">
    <property type="protein sequence ID" value="QJW94489.1"/>
    <property type="molecule type" value="Genomic_DNA"/>
</dbReference>
<dbReference type="Proteomes" id="UP000503447">
    <property type="component" value="Chromosome"/>
</dbReference>
<dbReference type="Gene3D" id="2.130.10.10">
    <property type="entry name" value="YVTN repeat-like/Quinoprotein amine dehydrogenase"/>
    <property type="match status" value="2"/>
</dbReference>
<name>A0A6M5YK94_9BACT</name>
<evidence type="ECO:0000313" key="3">
    <source>
        <dbReference type="Proteomes" id="UP000503447"/>
    </source>
</evidence>
<dbReference type="InterPro" id="IPR015943">
    <property type="entry name" value="WD40/YVTN_repeat-like_dom_sf"/>
</dbReference>
<dbReference type="InterPro" id="IPR011048">
    <property type="entry name" value="Haem_d1_sf"/>
</dbReference>
<dbReference type="InterPro" id="IPR051200">
    <property type="entry name" value="Host-pathogen_enzymatic-act"/>
</dbReference>
<reference evidence="3" key="1">
    <citation type="submission" date="2020-05" db="EMBL/GenBank/DDBJ databases">
        <title>Frigoriglobus tundricola gen. nov., sp. nov., a psychrotolerant cellulolytic planctomycete of the family Gemmataceae with two divergent copies of 16S rRNA gene.</title>
        <authorList>
            <person name="Kulichevskaya I.S."/>
            <person name="Ivanova A.A."/>
            <person name="Naumoff D.G."/>
            <person name="Beletsky A.V."/>
            <person name="Rijpstra W.I.C."/>
            <person name="Sinninghe Damste J.S."/>
            <person name="Mardanov A.V."/>
            <person name="Ravin N.V."/>
            <person name="Dedysh S.N."/>
        </authorList>
    </citation>
    <scope>NUCLEOTIDE SEQUENCE [LARGE SCALE GENOMIC DNA]</scope>
    <source>
        <strain evidence="3">PL17</strain>
    </source>
</reference>
<feature type="chain" id="PRO_5026853443" evidence="1">
    <location>
        <begin position="23"/>
        <end position="326"/>
    </location>
</feature>